<evidence type="ECO:0000313" key="5">
    <source>
        <dbReference type="EMBL" id="CAA9294804.1"/>
    </source>
</evidence>
<proteinExistence type="predicted"/>
<dbReference type="CDD" id="cd01392">
    <property type="entry name" value="HTH_LacI"/>
    <property type="match status" value="1"/>
</dbReference>
<reference evidence="5" key="1">
    <citation type="submission" date="2020-02" db="EMBL/GenBank/DDBJ databases">
        <authorList>
            <person name="Meier V. D."/>
        </authorList>
    </citation>
    <scope>NUCLEOTIDE SEQUENCE</scope>
    <source>
        <strain evidence="5">AVDCRST_MAG56</strain>
    </source>
</reference>
<name>A0A6J4K481_9SPHI</name>
<dbReference type="InterPro" id="IPR025997">
    <property type="entry name" value="SBP_2_dom"/>
</dbReference>
<evidence type="ECO:0000256" key="2">
    <source>
        <dbReference type="ARBA" id="ARBA00023125"/>
    </source>
</evidence>
<dbReference type="AlphaFoldDB" id="A0A6J4K481"/>
<dbReference type="PANTHER" id="PTHR30146">
    <property type="entry name" value="LACI-RELATED TRANSCRIPTIONAL REPRESSOR"/>
    <property type="match status" value="1"/>
</dbReference>
<dbReference type="InterPro" id="IPR000843">
    <property type="entry name" value="HTH_LacI"/>
</dbReference>
<dbReference type="EMBL" id="CADCTQ010000407">
    <property type="protein sequence ID" value="CAA9294804.1"/>
    <property type="molecule type" value="Genomic_DNA"/>
</dbReference>
<gene>
    <name evidence="5" type="ORF">AVDCRST_MAG56-4938</name>
</gene>
<dbReference type="PROSITE" id="PS00356">
    <property type="entry name" value="HTH_LACI_1"/>
    <property type="match status" value="1"/>
</dbReference>
<dbReference type="Gene3D" id="3.40.50.2300">
    <property type="match status" value="2"/>
</dbReference>
<keyword evidence="1" id="KW-0805">Transcription regulation</keyword>
<evidence type="ECO:0000256" key="1">
    <source>
        <dbReference type="ARBA" id="ARBA00023015"/>
    </source>
</evidence>
<dbReference type="GO" id="GO:0003700">
    <property type="term" value="F:DNA-binding transcription factor activity"/>
    <property type="evidence" value="ECO:0007669"/>
    <property type="project" value="TreeGrafter"/>
</dbReference>
<sequence>MVRIKDIALKANVSVGTVDRVLHNRGRVAEDVRQRVLQIAEELQYEPNLIARTLGSNRAYRVAALVPDPGRDPYWQQPRIGMEKAEKELRRYGVRVEPFVFNQYEVGSFLEQAAALAENPPDGILVAPLFYRESLPLFEAWQRQAIPFVAFNTQIPESQPLSYIGQDSYGSGFLAGKLLHYGQPGPATFLVAHIAEDFTNSAHLIRKEQGFLSYFEQHDPTGQYTVIHADLAVDTVQRQLDALLWQHPGIGGIFVTTSKAYVLAPLLPRRIRLVGYDLLPENQRYLRDGAIDFLINQNPQGQGYWGIVRLADHLVFRQPVAPLYHLPLDIVTKENLQYYLV</sequence>
<protein>
    <submittedName>
        <fullName evidence="5">Putative LacI-family transcriptional regulator</fullName>
    </submittedName>
</protein>
<dbReference type="InterPro" id="IPR028082">
    <property type="entry name" value="Peripla_BP_I"/>
</dbReference>
<keyword evidence="2" id="KW-0238">DNA-binding</keyword>
<evidence type="ECO:0000256" key="3">
    <source>
        <dbReference type="ARBA" id="ARBA00023163"/>
    </source>
</evidence>
<evidence type="ECO:0000259" key="4">
    <source>
        <dbReference type="PROSITE" id="PS50932"/>
    </source>
</evidence>
<dbReference type="InterPro" id="IPR010982">
    <property type="entry name" value="Lambda_DNA-bd_dom_sf"/>
</dbReference>
<feature type="domain" description="HTH lacI-type" evidence="4">
    <location>
        <begin position="2"/>
        <end position="56"/>
    </location>
</feature>
<dbReference type="Gene3D" id="1.10.260.40">
    <property type="entry name" value="lambda repressor-like DNA-binding domains"/>
    <property type="match status" value="1"/>
</dbReference>
<dbReference type="SMART" id="SM00354">
    <property type="entry name" value="HTH_LACI"/>
    <property type="match status" value="1"/>
</dbReference>
<dbReference type="GO" id="GO:0000976">
    <property type="term" value="F:transcription cis-regulatory region binding"/>
    <property type="evidence" value="ECO:0007669"/>
    <property type="project" value="TreeGrafter"/>
</dbReference>
<organism evidence="5">
    <name type="scientific">uncultured Cytophagales bacterium</name>
    <dbReference type="NCBI Taxonomy" id="158755"/>
    <lineage>
        <taxon>Bacteria</taxon>
        <taxon>Pseudomonadati</taxon>
        <taxon>Bacteroidota</taxon>
        <taxon>Sphingobacteriia</taxon>
        <taxon>Sphingobacteriales</taxon>
        <taxon>environmental samples</taxon>
    </lineage>
</organism>
<accession>A0A6J4K481</accession>
<keyword evidence="3" id="KW-0804">Transcription</keyword>
<dbReference type="PROSITE" id="PS50932">
    <property type="entry name" value="HTH_LACI_2"/>
    <property type="match status" value="1"/>
</dbReference>
<dbReference type="PANTHER" id="PTHR30146:SF144">
    <property type="entry name" value="LACI-FAMILY TRANSCRIPTION REGULATOR"/>
    <property type="match status" value="1"/>
</dbReference>
<dbReference type="SUPFAM" id="SSF47413">
    <property type="entry name" value="lambda repressor-like DNA-binding domains"/>
    <property type="match status" value="1"/>
</dbReference>
<dbReference type="CDD" id="cd06307">
    <property type="entry name" value="PBP1_sugar_binding"/>
    <property type="match status" value="1"/>
</dbReference>
<dbReference type="SUPFAM" id="SSF53822">
    <property type="entry name" value="Periplasmic binding protein-like I"/>
    <property type="match status" value="1"/>
</dbReference>
<dbReference type="Pfam" id="PF00356">
    <property type="entry name" value="LacI"/>
    <property type="match status" value="1"/>
</dbReference>
<dbReference type="Pfam" id="PF13407">
    <property type="entry name" value="Peripla_BP_4"/>
    <property type="match status" value="1"/>
</dbReference>